<sequence length="186" mass="21452">MIDKLREATKELHENIEKKNLAYLIINHKIKIDEYKLLLLQNYVAYAITELQISNYIDIKNTLKSELLLEDLSALEINEDVIQKNILKFENLFTLNNTIESLGAKYVVDGSALGGVFIAKNIPLCKNLQELPKPIFFSGDRDQVKQWNSFSKTLKKDYSLEEENLAINKAKETFIFFSKVFSEVSL</sequence>
<dbReference type="GO" id="GO:0004392">
    <property type="term" value="F:heme oxygenase (decyclizing) activity"/>
    <property type="evidence" value="ECO:0007669"/>
    <property type="project" value="InterPro"/>
</dbReference>
<dbReference type="AlphaFoldDB" id="A0A2W7HYF4"/>
<dbReference type="Pfam" id="PF01126">
    <property type="entry name" value="Heme_oxygenase"/>
    <property type="match status" value="1"/>
</dbReference>
<dbReference type="Proteomes" id="UP000249542">
    <property type="component" value="Unassembled WGS sequence"/>
</dbReference>
<dbReference type="Gene3D" id="1.20.910.10">
    <property type="entry name" value="Heme oxygenase-like"/>
    <property type="match status" value="1"/>
</dbReference>
<gene>
    <name evidence="1" type="ORF">LX95_02075</name>
</gene>
<keyword evidence="2" id="KW-1185">Reference proteome</keyword>
<protein>
    <submittedName>
        <fullName evidence="1">Heme oxygenase</fullName>
    </submittedName>
</protein>
<accession>A0A2W7HYF4</accession>
<dbReference type="GO" id="GO:0006788">
    <property type="term" value="P:heme oxidation"/>
    <property type="evidence" value="ECO:0007669"/>
    <property type="project" value="InterPro"/>
</dbReference>
<evidence type="ECO:0000313" key="1">
    <source>
        <dbReference type="EMBL" id="PZW39711.1"/>
    </source>
</evidence>
<proteinExistence type="predicted"/>
<name>A0A2W7HYF4_9FLAO</name>
<dbReference type="CDD" id="cd19166">
    <property type="entry name" value="HemeO-bac"/>
    <property type="match status" value="1"/>
</dbReference>
<comment type="caution">
    <text evidence="1">The sequence shown here is derived from an EMBL/GenBank/DDBJ whole genome shotgun (WGS) entry which is preliminary data.</text>
</comment>
<dbReference type="InterPro" id="IPR016084">
    <property type="entry name" value="Haem_Oase-like_multi-hlx"/>
</dbReference>
<organism evidence="1 2">
    <name type="scientific">Mesonia algae</name>
    <dbReference type="NCBI Taxonomy" id="213248"/>
    <lineage>
        <taxon>Bacteria</taxon>
        <taxon>Pseudomonadati</taxon>
        <taxon>Bacteroidota</taxon>
        <taxon>Flavobacteriia</taxon>
        <taxon>Flavobacteriales</taxon>
        <taxon>Flavobacteriaceae</taxon>
        <taxon>Mesonia</taxon>
    </lineage>
</organism>
<evidence type="ECO:0000313" key="2">
    <source>
        <dbReference type="Proteomes" id="UP000249542"/>
    </source>
</evidence>
<dbReference type="SUPFAM" id="SSF48613">
    <property type="entry name" value="Heme oxygenase-like"/>
    <property type="match status" value="1"/>
</dbReference>
<dbReference type="EMBL" id="QKYV01000005">
    <property type="protein sequence ID" value="PZW39711.1"/>
    <property type="molecule type" value="Genomic_DNA"/>
</dbReference>
<dbReference type="RefSeq" id="WP_111541354.1">
    <property type="nucleotide sequence ID" value="NZ_QKYV01000005.1"/>
</dbReference>
<dbReference type="InterPro" id="IPR016053">
    <property type="entry name" value="Haem_Oase-like"/>
</dbReference>
<reference evidence="1 2" key="1">
    <citation type="submission" date="2018-06" db="EMBL/GenBank/DDBJ databases">
        <title>Genomic Encyclopedia of Archaeal and Bacterial Type Strains, Phase II (KMG-II): from individual species to whole genera.</title>
        <authorList>
            <person name="Goeker M."/>
        </authorList>
    </citation>
    <scope>NUCLEOTIDE SEQUENCE [LARGE SCALE GENOMIC DNA]</scope>
    <source>
        <strain evidence="1 2">DSM 15361</strain>
    </source>
</reference>